<dbReference type="GO" id="GO:0005524">
    <property type="term" value="F:ATP binding"/>
    <property type="evidence" value="ECO:0007669"/>
    <property type="project" value="UniProtKB-KW"/>
</dbReference>
<dbReference type="InterPro" id="IPR027417">
    <property type="entry name" value="P-loop_NTPase"/>
</dbReference>
<organism evidence="4 5">
    <name type="scientific">Phytohabitans suffuscus</name>
    <dbReference type="NCBI Taxonomy" id="624315"/>
    <lineage>
        <taxon>Bacteria</taxon>
        <taxon>Bacillati</taxon>
        <taxon>Actinomycetota</taxon>
        <taxon>Actinomycetes</taxon>
        <taxon>Micromonosporales</taxon>
        <taxon>Micromonosporaceae</taxon>
    </lineage>
</organism>
<dbReference type="Gene3D" id="1.10.10.10">
    <property type="entry name" value="Winged helix-like DNA-binding domain superfamily/Winged helix DNA-binding domain"/>
    <property type="match status" value="1"/>
</dbReference>
<dbReference type="PANTHER" id="PTHR16305:SF35">
    <property type="entry name" value="TRANSCRIPTIONAL ACTIVATOR DOMAIN"/>
    <property type="match status" value="1"/>
</dbReference>
<reference evidence="4 5" key="1">
    <citation type="submission" date="2020-03" db="EMBL/GenBank/DDBJ databases">
        <title>Whole genome shotgun sequence of Phytohabitans suffuscus NBRC 105367.</title>
        <authorList>
            <person name="Komaki H."/>
            <person name="Tamura T."/>
        </authorList>
    </citation>
    <scope>NUCLEOTIDE SEQUENCE [LARGE SCALE GENOMIC DNA]</scope>
    <source>
        <strain evidence="4 5">NBRC 105367</strain>
    </source>
</reference>
<dbReference type="Gene3D" id="3.40.50.300">
    <property type="entry name" value="P-loop containing nucleotide triphosphate hydrolases"/>
    <property type="match status" value="1"/>
</dbReference>
<evidence type="ECO:0000259" key="3">
    <source>
        <dbReference type="PROSITE" id="PS50043"/>
    </source>
</evidence>
<keyword evidence="2" id="KW-0067">ATP-binding</keyword>
<protein>
    <submittedName>
        <fullName evidence="4">Transcriptional regulator</fullName>
    </submittedName>
</protein>
<dbReference type="SMART" id="SM00421">
    <property type="entry name" value="HTH_LUXR"/>
    <property type="match status" value="1"/>
</dbReference>
<proteinExistence type="predicted"/>
<dbReference type="KEGG" id="psuu:Psuf_081500"/>
<dbReference type="PROSITE" id="PS50043">
    <property type="entry name" value="HTH_LUXR_2"/>
    <property type="match status" value="1"/>
</dbReference>
<evidence type="ECO:0000313" key="4">
    <source>
        <dbReference type="EMBL" id="BCB90837.1"/>
    </source>
</evidence>
<evidence type="ECO:0000256" key="2">
    <source>
        <dbReference type="ARBA" id="ARBA00022840"/>
    </source>
</evidence>
<dbReference type="InterPro" id="IPR000792">
    <property type="entry name" value="Tscrpt_reg_LuxR_C"/>
</dbReference>
<keyword evidence="5" id="KW-1185">Reference proteome</keyword>
<dbReference type="AlphaFoldDB" id="A0A6F8YXH2"/>
<evidence type="ECO:0000256" key="1">
    <source>
        <dbReference type="ARBA" id="ARBA00022741"/>
    </source>
</evidence>
<accession>A0A6F8YXH2</accession>
<dbReference type="InterPro" id="IPR011990">
    <property type="entry name" value="TPR-like_helical_dom_sf"/>
</dbReference>
<dbReference type="RefSeq" id="WP_173163280.1">
    <property type="nucleotide sequence ID" value="NZ_AP022871.1"/>
</dbReference>
<dbReference type="EMBL" id="AP022871">
    <property type="protein sequence ID" value="BCB90837.1"/>
    <property type="molecule type" value="Genomic_DNA"/>
</dbReference>
<name>A0A6F8YXH2_9ACTN</name>
<sequence>MDGSLVGRDALYERAWRALGAPGPVLLDGPAGIGKTALWRALVAAAERAGWTVLTCAPTESEAALPFAALADLLRPLADRVPALPAPQRVAAEAVLLTAQTAEGVADERAVGAATRSLLEAAGGPLLVAVDDAPWLDPSSERALRYALRRVGDRFATLVARRSDSVENLGLDDARLTRVTLTPLGVGALHHVVRARLGVTLSRPLVARIAHESGGNPLLAIELSRAVSRLPRPPLPGEQLPVGSSLRQLLRDALAALPEPSRDAVRRAALLTVPRLADLAAAGVAAEALEPAEEAGLLAVTPSTVEFAHPMYAAAVVAGIPPGVRRRLHRTLADAVRDPDERARQLARCTDEPDAEVAAELAAAADRQRSRGAPAVAVDLYERAAALTPARAATDRGRRRLAATRCRLDSGDYAAAGAAADAVATDHGGELRAEALLLRAMVAWCADDLPSAVAAGERGLAAAPPGTPLAGRIHAHLSLFHDAPEPARRHAEAAIGLMSEAGGDRGLRAGALFQLFFQEVRAGLPARTDLLDRGLELEGGRPSWLAGTVPAIWWKATDEHDRARERLDALLRHAVAAGDEPWQHELLTHLGEAELLAGRWDAAARHIAAARELGEQLGTGLVGETWLGGTLDAYRGRLAAAEQVAADGLRRADDLGDDWCRRIHLQLAGFVALCAGRARPAVDAYRQLVATIGGAGIVEPLGQRFEPDWIEACVGAGDLDAAADGLARLAQRHARHPRPWTALGLARSRVLLAGAAGADPSAELAALAAALDAVPAGTVPLDRARCLLVAGMAHRRARRKREARTALEAAAERFAAIGAGAFEARARAELARIGGRTAAPTELTPTEERVARLAAQGRTNRAIADALFISPKTVEANLARAYRKLGISSRAELGAAIGRDPARPPLGS</sequence>
<reference evidence="4 5" key="2">
    <citation type="submission" date="2020-03" db="EMBL/GenBank/DDBJ databases">
        <authorList>
            <person name="Ichikawa N."/>
            <person name="Kimura A."/>
            <person name="Kitahashi Y."/>
            <person name="Uohara A."/>
        </authorList>
    </citation>
    <scope>NUCLEOTIDE SEQUENCE [LARGE SCALE GENOMIC DNA]</scope>
    <source>
        <strain evidence="4 5">NBRC 105367</strain>
    </source>
</reference>
<dbReference type="PRINTS" id="PR00038">
    <property type="entry name" value="HTHLUXR"/>
</dbReference>
<dbReference type="CDD" id="cd06170">
    <property type="entry name" value="LuxR_C_like"/>
    <property type="match status" value="1"/>
</dbReference>
<dbReference type="Proteomes" id="UP000503011">
    <property type="component" value="Chromosome"/>
</dbReference>
<evidence type="ECO:0000313" key="5">
    <source>
        <dbReference type="Proteomes" id="UP000503011"/>
    </source>
</evidence>
<dbReference type="InterPro" id="IPR036388">
    <property type="entry name" value="WH-like_DNA-bd_sf"/>
</dbReference>
<dbReference type="Pfam" id="PF13191">
    <property type="entry name" value="AAA_16"/>
    <property type="match status" value="1"/>
</dbReference>
<dbReference type="Pfam" id="PF00196">
    <property type="entry name" value="GerE"/>
    <property type="match status" value="1"/>
</dbReference>
<dbReference type="PROSITE" id="PS00622">
    <property type="entry name" value="HTH_LUXR_1"/>
    <property type="match status" value="1"/>
</dbReference>
<dbReference type="SUPFAM" id="SSF46894">
    <property type="entry name" value="C-terminal effector domain of the bipartite response regulators"/>
    <property type="match status" value="1"/>
</dbReference>
<dbReference type="SUPFAM" id="SSF52540">
    <property type="entry name" value="P-loop containing nucleoside triphosphate hydrolases"/>
    <property type="match status" value="1"/>
</dbReference>
<dbReference type="GO" id="GO:0005737">
    <property type="term" value="C:cytoplasm"/>
    <property type="evidence" value="ECO:0007669"/>
    <property type="project" value="TreeGrafter"/>
</dbReference>
<gene>
    <name evidence="4" type="ORF">Psuf_081500</name>
</gene>
<dbReference type="InterPro" id="IPR041664">
    <property type="entry name" value="AAA_16"/>
</dbReference>
<feature type="domain" description="HTH luxR-type" evidence="3">
    <location>
        <begin position="836"/>
        <end position="901"/>
    </location>
</feature>
<dbReference type="Gene3D" id="1.25.40.10">
    <property type="entry name" value="Tetratricopeptide repeat domain"/>
    <property type="match status" value="1"/>
</dbReference>
<keyword evidence="1" id="KW-0547">Nucleotide-binding</keyword>
<dbReference type="InterPro" id="IPR016032">
    <property type="entry name" value="Sig_transdc_resp-reg_C-effctor"/>
</dbReference>
<dbReference type="GO" id="GO:0004016">
    <property type="term" value="F:adenylate cyclase activity"/>
    <property type="evidence" value="ECO:0007669"/>
    <property type="project" value="TreeGrafter"/>
</dbReference>
<dbReference type="GO" id="GO:0006355">
    <property type="term" value="P:regulation of DNA-templated transcription"/>
    <property type="evidence" value="ECO:0007669"/>
    <property type="project" value="InterPro"/>
</dbReference>
<dbReference type="PANTHER" id="PTHR16305">
    <property type="entry name" value="TESTICULAR SOLUBLE ADENYLYL CYCLASE"/>
    <property type="match status" value="1"/>
</dbReference>
<dbReference type="GO" id="GO:0003677">
    <property type="term" value="F:DNA binding"/>
    <property type="evidence" value="ECO:0007669"/>
    <property type="project" value="InterPro"/>
</dbReference>